<protein>
    <submittedName>
        <fullName evidence="2">Uncharacterized protein</fullName>
    </submittedName>
</protein>
<name>A0A1R0GYP4_9FUNG</name>
<feature type="compositionally biased region" description="Low complexity" evidence="1">
    <location>
        <begin position="207"/>
        <end position="219"/>
    </location>
</feature>
<feature type="region of interest" description="Disordered" evidence="1">
    <location>
        <begin position="137"/>
        <end position="227"/>
    </location>
</feature>
<evidence type="ECO:0000256" key="1">
    <source>
        <dbReference type="SAM" id="MobiDB-lite"/>
    </source>
</evidence>
<dbReference type="AlphaFoldDB" id="A0A1R0GYP4"/>
<feature type="compositionally biased region" description="Basic residues" evidence="1">
    <location>
        <begin position="180"/>
        <end position="201"/>
    </location>
</feature>
<dbReference type="EMBL" id="LSSL01002002">
    <property type="protein sequence ID" value="OLY82010.1"/>
    <property type="molecule type" value="Genomic_DNA"/>
</dbReference>
<dbReference type="OrthoDB" id="415023at2759"/>
<dbReference type="InterPro" id="IPR038765">
    <property type="entry name" value="Papain-like_cys_pep_sf"/>
</dbReference>
<comment type="caution">
    <text evidence="2">The sequence shown here is derived from an EMBL/GenBank/DDBJ whole genome shotgun (WGS) entry which is preliminary data.</text>
</comment>
<evidence type="ECO:0000313" key="3">
    <source>
        <dbReference type="Proteomes" id="UP000187455"/>
    </source>
</evidence>
<evidence type="ECO:0000313" key="2">
    <source>
        <dbReference type="EMBL" id="OLY82010.1"/>
    </source>
</evidence>
<feature type="compositionally biased region" description="Basic and acidic residues" evidence="1">
    <location>
        <begin position="137"/>
        <end position="163"/>
    </location>
</feature>
<dbReference type="STRING" id="133383.A0A1R0GYP4"/>
<dbReference type="Proteomes" id="UP000187455">
    <property type="component" value="Unassembled WGS sequence"/>
</dbReference>
<keyword evidence="3" id="KW-1185">Reference proteome</keyword>
<dbReference type="SUPFAM" id="SSF54001">
    <property type="entry name" value="Cysteine proteinases"/>
    <property type="match status" value="1"/>
</dbReference>
<proteinExistence type="predicted"/>
<dbReference type="Gene3D" id="3.90.70.80">
    <property type="match status" value="1"/>
</dbReference>
<sequence>MSLNKDDFEPFVEDNVDFFSYLSNMYKDGVYGGNLELVAFSRIPKSYEIVTSKHHPCSLGFPDPQLPTVQSESEKKKQSSKEKIIMKSTGIDDIKLVGNLLKKFNGDVDKVIDAIYNLEDNDSPISLEDQIKNSFSHEKLEQDSHQKDKNSAIDSKKNGEALETKSSSQKETQKNNRISSNRKKALSKQKQKQNSRLKKSAKSVGDNNQSQISSESNINASFNQLKI</sequence>
<organism evidence="2 3">
    <name type="scientific">Smittium mucronatum</name>
    <dbReference type="NCBI Taxonomy" id="133383"/>
    <lineage>
        <taxon>Eukaryota</taxon>
        <taxon>Fungi</taxon>
        <taxon>Fungi incertae sedis</taxon>
        <taxon>Zoopagomycota</taxon>
        <taxon>Kickxellomycotina</taxon>
        <taxon>Harpellomycetes</taxon>
        <taxon>Harpellales</taxon>
        <taxon>Legeriomycetaceae</taxon>
        <taxon>Smittium</taxon>
    </lineage>
</organism>
<feature type="compositionally biased region" description="Polar residues" evidence="1">
    <location>
        <begin position="164"/>
        <end position="179"/>
    </location>
</feature>
<feature type="compositionally biased region" description="Basic and acidic residues" evidence="1">
    <location>
        <begin position="72"/>
        <end position="84"/>
    </location>
</feature>
<reference evidence="2 3" key="1">
    <citation type="journal article" date="2016" name="Mol. Biol. Evol.">
        <title>Genome-Wide Survey of Gut Fungi (Harpellales) Reveals the First Horizontally Transferred Ubiquitin Gene from a Mosquito Host.</title>
        <authorList>
            <person name="Wang Y."/>
            <person name="White M.M."/>
            <person name="Kvist S."/>
            <person name="Moncalvo J.M."/>
        </authorList>
    </citation>
    <scope>NUCLEOTIDE SEQUENCE [LARGE SCALE GENOMIC DNA]</scope>
    <source>
        <strain evidence="2 3">ALG-7-W6</strain>
    </source>
</reference>
<feature type="region of interest" description="Disordered" evidence="1">
    <location>
        <begin position="61"/>
        <end position="84"/>
    </location>
</feature>
<accession>A0A1R0GYP4</accession>
<gene>
    <name evidence="2" type="ORF">AYI68_g3878</name>
</gene>